<feature type="region of interest" description="Disordered" evidence="1">
    <location>
        <begin position="177"/>
        <end position="206"/>
    </location>
</feature>
<sequence>MHRGLLVVGVQLQDGDRAELPRGVDLHVGLPPHPLILVPVNPNTELHGARVALATVADRAPQPVELAVAAIAGAGEAAAAKILPAQHLPHGPAAQHLAQRGPQAGNAAPAGTAAAAAPPLLEPVVAEPEQPPARGCCPGRGAAAPVPTSITAAPGPPRLRSLDEERLLLLLQQLREPPRGGHRRPSPPFSAQCTQAPARQRLTGRSRRHRRPYCSWKKRRRRLRWAREEGSVRCGFLCACEGKAMEDGGRGS</sequence>
<reference evidence="2" key="2">
    <citation type="journal article" date="2015" name="Data Brief">
        <title>Shoot transcriptome of the giant reed, Arundo donax.</title>
        <authorList>
            <person name="Barrero R.A."/>
            <person name="Guerrero F.D."/>
            <person name="Moolhuijzen P."/>
            <person name="Goolsby J.A."/>
            <person name="Tidwell J."/>
            <person name="Bellgard S.E."/>
            <person name="Bellgard M.I."/>
        </authorList>
    </citation>
    <scope>NUCLEOTIDE SEQUENCE</scope>
    <source>
        <tissue evidence="2">Shoot tissue taken approximately 20 cm above the soil surface</tissue>
    </source>
</reference>
<protein>
    <submittedName>
        <fullName evidence="2">Uncharacterized protein</fullName>
    </submittedName>
</protein>
<proteinExistence type="predicted"/>
<accession>A0A0A9F8Z9</accession>
<feature type="compositionally biased region" description="Low complexity" evidence="1">
    <location>
        <begin position="98"/>
        <end position="114"/>
    </location>
</feature>
<dbReference type="AlphaFoldDB" id="A0A0A9F8Z9"/>
<organism evidence="2">
    <name type="scientific">Arundo donax</name>
    <name type="common">Giant reed</name>
    <name type="synonym">Donax arundinaceus</name>
    <dbReference type="NCBI Taxonomy" id="35708"/>
    <lineage>
        <taxon>Eukaryota</taxon>
        <taxon>Viridiplantae</taxon>
        <taxon>Streptophyta</taxon>
        <taxon>Embryophyta</taxon>
        <taxon>Tracheophyta</taxon>
        <taxon>Spermatophyta</taxon>
        <taxon>Magnoliopsida</taxon>
        <taxon>Liliopsida</taxon>
        <taxon>Poales</taxon>
        <taxon>Poaceae</taxon>
        <taxon>PACMAD clade</taxon>
        <taxon>Arundinoideae</taxon>
        <taxon>Arundineae</taxon>
        <taxon>Arundo</taxon>
    </lineage>
</organism>
<reference evidence="2" key="1">
    <citation type="submission" date="2014-09" db="EMBL/GenBank/DDBJ databases">
        <authorList>
            <person name="Magalhaes I.L.F."/>
            <person name="Oliveira U."/>
            <person name="Santos F.R."/>
            <person name="Vidigal T.H.D.A."/>
            <person name="Brescovit A.D."/>
            <person name="Santos A.J."/>
        </authorList>
    </citation>
    <scope>NUCLEOTIDE SEQUENCE</scope>
    <source>
        <tissue evidence="2">Shoot tissue taken approximately 20 cm above the soil surface</tissue>
    </source>
</reference>
<feature type="region of interest" description="Disordered" evidence="1">
    <location>
        <begin position="93"/>
        <end position="114"/>
    </location>
</feature>
<evidence type="ECO:0000313" key="2">
    <source>
        <dbReference type="EMBL" id="JAE09520.1"/>
    </source>
</evidence>
<evidence type="ECO:0000256" key="1">
    <source>
        <dbReference type="SAM" id="MobiDB-lite"/>
    </source>
</evidence>
<name>A0A0A9F8Z9_ARUDO</name>
<dbReference type="EMBL" id="GBRH01188376">
    <property type="protein sequence ID" value="JAE09520.1"/>
    <property type="molecule type" value="Transcribed_RNA"/>
</dbReference>